<accession>A0ABS8UY39</accession>
<dbReference type="Proteomes" id="UP000823775">
    <property type="component" value="Unassembled WGS sequence"/>
</dbReference>
<gene>
    <name evidence="1" type="ORF">HAX54_023495</name>
</gene>
<sequence length="83" mass="8887">MDFVTAQGNNFSTSGNNTMVQVLEKPPTPSFTSSVQWCTCPGISQVPGPVRKDQSPQSKLPIFWPIKSSSTLSLSIKASLGES</sequence>
<organism evidence="1 2">
    <name type="scientific">Datura stramonium</name>
    <name type="common">Jimsonweed</name>
    <name type="synonym">Common thornapple</name>
    <dbReference type="NCBI Taxonomy" id="4076"/>
    <lineage>
        <taxon>Eukaryota</taxon>
        <taxon>Viridiplantae</taxon>
        <taxon>Streptophyta</taxon>
        <taxon>Embryophyta</taxon>
        <taxon>Tracheophyta</taxon>
        <taxon>Spermatophyta</taxon>
        <taxon>Magnoliopsida</taxon>
        <taxon>eudicotyledons</taxon>
        <taxon>Gunneridae</taxon>
        <taxon>Pentapetalae</taxon>
        <taxon>asterids</taxon>
        <taxon>lamiids</taxon>
        <taxon>Solanales</taxon>
        <taxon>Solanaceae</taxon>
        <taxon>Solanoideae</taxon>
        <taxon>Datureae</taxon>
        <taxon>Datura</taxon>
    </lineage>
</organism>
<name>A0ABS8UY39_DATST</name>
<proteinExistence type="predicted"/>
<reference evidence="1 2" key="1">
    <citation type="journal article" date="2021" name="BMC Genomics">
        <title>Datura genome reveals duplications of psychoactive alkaloid biosynthetic genes and high mutation rate following tissue culture.</title>
        <authorList>
            <person name="Rajewski A."/>
            <person name="Carter-House D."/>
            <person name="Stajich J."/>
            <person name="Litt A."/>
        </authorList>
    </citation>
    <scope>NUCLEOTIDE SEQUENCE [LARGE SCALE GENOMIC DNA]</scope>
    <source>
        <strain evidence="1">AR-01</strain>
    </source>
</reference>
<evidence type="ECO:0000313" key="1">
    <source>
        <dbReference type="EMBL" id="MCD9639141.1"/>
    </source>
</evidence>
<protein>
    <submittedName>
        <fullName evidence="1">Uncharacterized protein</fullName>
    </submittedName>
</protein>
<evidence type="ECO:0000313" key="2">
    <source>
        <dbReference type="Proteomes" id="UP000823775"/>
    </source>
</evidence>
<dbReference type="EMBL" id="JACEIK010002851">
    <property type="protein sequence ID" value="MCD9639141.1"/>
    <property type="molecule type" value="Genomic_DNA"/>
</dbReference>
<comment type="caution">
    <text evidence="1">The sequence shown here is derived from an EMBL/GenBank/DDBJ whole genome shotgun (WGS) entry which is preliminary data.</text>
</comment>
<keyword evidence="2" id="KW-1185">Reference proteome</keyword>